<proteinExistence type="predicted"/>
<organism evidence="3 4">
    <name type="scientific">Babjeviella inositovora NRRL Y-12698</name>
    <dbReference type="NCBI Taxonomy" id="984486"/>
    <lineage>
        <taxon>Eukaryota</taxon>
        <taxon>Fungi</taxon>
        <taxon>Dikarya</taxon>
        <taxon>Ascomycota</taxon>
        <taxon>Saccharomycotina</taxon>
        <taxon>Pichiomycetes</taxon>
        <taxon>Serinales incertae sedis</taxon>
        <taxon>Babjeviella</taxon>
    </lineage>
</organism>
<dbReference type="GeneID" id="30145278"/>
<feature type="compositionally biased region" description="Low complexity" evidence="1">
    <location>
        <begin position="191"/>
        <end position="204"/>
    </location>
</feature>
<dbReference type="OrthoDB" id="289721at2759"/>
<dbReference type="STRING" id="984486.A0A1E3QXN7"/>
<feature type="region of interest" description="Disordered" evidence="1">
    <location>
        <begin position="448"/>
        <end position="469"/>
    </location>
</feature>
<sequence>MPNVPLRTRTAPLARKPEMFEETLDEIPINGTHRAYPGIRRTHTLPTRKNHNSTDHLTSRSNLLEEPSASALSRQKSFSKLNSKLSRLNSQGSEWNQGLTPSQKLRLRRAKLNENITKLIKHNNFDADFSDDEIEGDVTMFNVPVSRTLSELHHKKKLVAGGATARALPHGFVQAVAPPEGFTSPQGFTKGTASTRSSGVASRSSLATASSRRSILSSRGEVDSMSSVEDVAETTDLFLRELLSLDDDARELSVLFNRSSMLTISEESTLRQNYLRKMNRSLFEHNNSAVDLSDIYIDESRNNSLSNLHSSGQAFLATFQANGSTDSLGKSKYMTPTRPSFLPPKAKDECSKHDREYDTMLSGALKKEQTLHNLKLAQLKKWEKQRERDSKKWVEDVLPKFDKAVTRTSTRELWWRGIPENLRGQVWYKVITGSTARVVDDAGVRIQDRTSGNGQTTGEALGSAQSTSKDSSFARCDDLISRYELNNGNPNASPSDVHYIETVIPQLSHQLAVSYPDLALLQSPAFFRSVFRVTLAYLIHSGDPLFPGLTNLATLLTHYIQNPSRALVALTALLARKLPRACITCLAANPAPYARAYLETEAASFDKVFREKNERLQRHFQIIGLTSVELFTTLLPGFFTNNLLAMDVTARLIDIGIFEGSAFMMRCIMGLFAKIDYKLFGDKDEVLAVLGGNYRETGQAWKYLDVGFEDDFVALVRSVLKKK</sequence>
<dbReference type="Gene3D" id="1.10.10.750">
    <property type="entry name" value="Ypt/Rab-GAP domain of gyp1p, domain 1"/>
    <property type="match status" value="1"/>
</dbReference>
<feature type="region of interest" description="Disordered" evidence="1">
    <location>
        <begin position="43"/>
        <end position="71"/>
    </location>
</feature>
<dbReference type="AlphaFoldDB" id="A0A1E3QXN7"/>
<dbReference type="InterPro" id="IPR000195">
    <property type="entry name" value="Rab-GAP-TBC_dom"/>
</dbReference>
<dbReference type="PROSITE" id="PS50086">
    <property type="entry name" value="TBC_RABGAP"/>
    <property type="match status" value="1"/>
</dbReference>
<gene>
    <name evidence="3" type="ORF">BABINDRAFT_159030</name>
</gene>
<feature type="compositionally biased region" description="Polar residues" evidence="1">
    <location>
        <begin position="449"/>
        <end position="469"/>
    </location>
</feature>
<accession>A0A1E3QXN7</accession>
<reference evidence="4" key="1">
    <citation type="submission" date="2016-05" db="EMBL/GenBank/DDBJ databases">
        <title>Comparative genomics of biotechnologically important yeasts.</title>
        <authorList>
            <consortium name="DOE Joint Genome Institute"/>
            <person name="Riley R."/>
            <person name="Haridas S."/>
            <person name="Wolfe K.H."/>
            <person name="Lopes M.R."/>
            <person name="Hittinger C.T."/>
            <person name="Goker M."/>
            <person name="Salamov A."/>
            <person name="Wisecaver J."/>
            <person name="Long T.M."/>
            <person name="Aerts A.L."/>
            <person name="Barry K."/>
            <person name="Choi C."/>
            <person name="Clum A."/>
            <person name="Coughlan A.Y."/>
            <person name="Deshpande S."/>
            <person name="Douglass A.P."/>
            <person name="Hanson S.J."/>
            <person name="Klenk H.-P."/>
            <person name="Labutti K."/>
            <person name="Lapidus A."/>
            <person name="Lindquist E."/>
            <person name="Lipzen A."/>
            <person name="Meier-Kolthoff J.P."/>
            <person name="Ohm R.A."/>
            <person name="Otillar R.P."/>
            <person name="Pangilinan J."/>
            <person name="Peng Y."/>
            <person name="Rokas A."/>
            <person name="Rosa C.A."/>
            <person name="Scheuner C."/>
            <person name="Sibirny A.A."/>
            <person name="Slot J.C."/>
            <person name="Stielow J.B."/>
            <person name="Sun H."/>
            <person name="Kurtzman C.P."/>
            <person name="Blackwell M."/>
            <person name="Grigoriev I.V."/>
            <person name="Jeffries T.W."/>
        </authorList>
    </citation>
    <scope>NUCLEOTIDE SEQUENCE [LARGE SCALE GENOMIC DNA]</scope>
    <source>
        <strain evidence="4">NRRL Y-12698</strain>
    </source>
</reference>
<dbReference type="Pfam" id="PF00566">
    <property type="entry name" value="RabGAP-TBC"/>
    <property type="match status" value="1"/>
</dbReference>
<protein>
    <recommendedName>
        <fullName evidence="2">Rab-GAP TBC domain-containing protein</fullName>
    </recommendedName>
</protein>
<evidence type="ECO:0000259" key="2">
    <source>
        <dbReference type="PROSITE" id="PS50086"/>
    </source>
</evidence>
<evidence type="ECO:0000313" key="3">
    <source>
        <dbReference type="EMBL" id="ODQ82435.1"/>
    </source>
</evidence>
<keyword evidence="4" id="KW-1185">Reference proteome</keyword>
<dbReference type="Proteomes" id="UP000094336">
    <property type="component" value="Unassembled WGS sequence"/>
</dbReference>
<feature type="domain" description="Rab-GAP TBC" evidence="2">
    <location>
        <begin position="417"/>
        <end position="660"/>
    </location>
</feature>
<name>A0A1E3QXN7_9ASCO</name>
<dbReference type="RefSeq" id="XP_018987763.1">
    <property type="nucleotide sequence ID" value="XM_019127425.1"/>
</dbReference>
<evidence type="ECO:0000313" key="4">
    <source>
        <dbReference type="Proteomes" id="UP000094336"/>
    </source>
</evidence>
<dbReference type="Gene3D" id="1.10.472.80">
    <property type="entry name" value="Ypt/Rab-GAP domain of gyp1p, domain 3"/>
    <property type="match status" value="1"/>
</dbReference>
<dbReference type="EMBL" id="KV454426">
    <property type="protein sequence ID" value="ODQ82435.1"/>
    <property type="molecule type" value="Genomic_DNA"/>
</dbReference>
<evidence type="ECO:0000256" key="1">
    <source>
        <dbReference type="SAM" id="MobiDB-lite"/>
    </source>
</evidence>
<feature type="region of interest" description="Disordered" evidence="1">
    <location>
        <begin position="179"/>
        <end position="204"/>
    </location>
</feature>